<dbReference type="Proteomes" id="UP000016930">
    <property type="component" value="Unassembled WGS sequence"/>
</dbReference>
<accession>M2R821</accession>
<evidence type="ECO:0000256" key="3">
    <source>
        <dbReference type="ARBA" id="ARBA00023128"/>
    </source>
</evidence>
<reference evidence="5 6" key="1">
    <citation type="journal article" date="2012" name="Proc. Natl. Acad. Sci. U.S.A.">
        <title>Comparative genomics of Ceriporiopsis subvermispora and Phanerochaete chrysosporium provide insight into selective ligninolysis.</title>
        <authorList>
            <person name="Fernandez-Fueyo E."/>
            <person name="Ruiz-Duenas F.J."/>
            <person name="Ferreira P."/>
            <person name="Floudas D."/>
            <person name="Hibbett D.S."/>
            <person name="Canessa P."/>
            <person name="Larrondo L.F."/>
            <person name="James T.Y."/>
            <person name="Seelenfreund D."/>
            <person name="Lobos S."/>
            <person name="Polanco R."/>
            <person name="Tello M."/>
            <person name="Honda Y."/>
            <person name="Watanabe T."/>
            <person name="Watanabe T."/>
            <person name="Ryu J.S."/>
            <person name="Kubicek C.P."/>
            <person name="Schmoll M."/>
            <person name="Gaskell J."/>
            <person name="Hammel K.E."/>
            <person name="St John F.J."/>
            <person name="Vanden Wymelenberg A."/>
            <person name="Sabat G."/>
            <person name="Splinter BonDurant S."/>
            <person name="Syed K."/>
            <person name="Yadav J.S."/>
            <person name="Doddapaneni H."/>
            <person name="Subramanian V."/>
            <person name="Lavin J.L."/>
            <person name="Oguiza J.A."/>
            <person name="Perez G."/>
            <person name="Pisabarro A.G."/>
            <person name="Ramirez L."/>
            <person name="Santoyo F."/>
            <person name="Master E."/>
            <person name="Coutinho P.M."/>
            <person name="Henrissat B."/>
            <person name="Lombard V."/>
            <person name="Magnuson J.K."/>
            <person name="Kuees U."/>
            <person name="Hori C."/>
            <person name="Igarashi K."/>
            <person name="Samejima M."/>
            <person name="Held B.W."/>
            <person name="Barry K.W."/>
            <person name="LaButti K.M."/>
            <person name="Lapidus A."/>
            <person name="Lindquist E.A."/>
            <person name="Lucas S.M."/>
            <person name="Riley R."/>
            <person name="Salamov A.A."/>
            <person name="Hoffmeister D."/>
            <person name="Schwenk D."/>
            <person name="Hadar Y."/>
            <person name="Yarden O."/>
            <person name="de Vries R.P."/>
            <person name="Wiebenga A."/>
            <person name="Stenlid J."/>
            <person name="Eastwood D."/>
            <person name="Grigoriev I.V."/>
            <person name="Berka R.M."/>
            <person name="Blanchette R.A."/>
            <person name="Kersten P."/>
            <person name="Martinez A.T."/>
            <person name="Vicuna R."/>
            <person name="Cullen D."/>
        </authorList>
    </citation>
    <scope>NUCLEOTIDE SEQUENCE [LARGE SCALE GENOMIC DNA]</scope>
    <source>
        <strain evidence="5 6">B</strain>
    </source>
</reference>
<dbReference type="Pfam" id="PF04430">
    <property type="entry name" value="DUF498"/>
    <property type="match status" value="1"/>
</dbReference>
<dbReference type="Gene3D" id="3.40.1230.10">
    <property type="entry name" value="MTH938-like"/>
    <property type="match status" value="1"/>
</dbReference>
<dbReference type="PANTHER" id="PTHR21192:SF2">
    <property type="entry name" value="NADH DEHYDROGENASE [UBIQUINONE] 1 ALPHA SUBCOMPLEX ASSEMBLY FACTOR 3"/>
    <property type="match status" value="1"/>
</dbReference>
<sequence length="186" mass="20831">MANTHFRPLARILLQQVARPVFHRSAFLSSRSFSHSVCLRSNVTHLNNILEGGPAPPVSVKTVTPAGVQLDDGLLLPAACIFLEGKVFLWDVPQQFWEGWGKEHFEIFEATVPKPELLLLGTGKKVKMIPPALRLYLSRNGINVEVMDTWNACSTYNLLLEEGRRVAAALLPLEPRSWPREQALQL</sequence>
<keyword evidence="3" id="KW-0496">Mitochondrion</keyword>
<dbReference type="GO" id="GO:0005743">
    <property type="term" value="C:mitochondrial inner membrane"/>
    <property type="evidence" value="ECO:0007669"/>
    <property type="project" value="TreeGrafter"/>
</dbReference>
<dbReference type="HOGENOM" id="CLU_074390_1_2_1"/>
<protein>
    <recommendedName>
        <fullName evidence="2">NADH dehydrogenase [ubiquinone] 1 alpha subcomplex assembly factor 3</fullName>
    </recommendedName>
</protein>
<evidence type="ECO:0000313" key="5">
    <source>
        <dbReference type="EMBL" id="EMD40580.1"/>
    </source>
</evidence>
<comment type="subcellular location">
    <subcellularLocation>
        <location evidence="1">Mitochondrion</location>
    </subcellularLocation>
</comment>
<evidence type="ECO:0000256" key="2">
    <source>
        <dbReference type="ARBA" id="ARBA00021776"/>
    </source>
</evidence>
<dbReference type="STRING" id="914234.M2R821"/>
<dbReference type="InterPro" id="IPR034095">
    <property type="entry name" value="NDUF3"/>
</dbReference>
<comment type="similarity">
    <text evidence="4">Belongs to the NDUFAF3 family.</text>
</comment>
<dbReference type="InterPro" id="IPR036748">
    <property type="entry name" value="MTH938-like_sf"/>
</dbReference>
<dbReference type="AlphaFoldDB" id="M2R821"/>
<keyword evidence="6" id="KW-1185">Reference proteome</keyword>
<dbReference type="EMBL" id="KB445792">
    <property type="protein sequence ID" value="EMD40580.1"/>
    <property type="molecule type" value="Genomic_DNA"/>
</dbReference>
<name>M2R821_CERS8</name>
<gene>
    <name evidence="5" type="ORF">CERSUDRAFT_111176</name>
</gene>
<dbReference type="OrthoDB" id="20681at2759"/>
<dbReference type="GO" id="GO:0032981">
    <property type="term" value="P:mitochondrial respiratory chain complex I assembly"/>
    <property type="evidence" value="ECO:0007669"/>
    <property type="project" value="InterPro"/>
</dbReference>
<evidence type="ECO:0000256" key="1">
    <source>
        <dbReference type="ARBA" id="ARBA00004173"/>
    </source>
</evidence>
<dbReference type="CDD" id="cd05125">
    <property type="entry name" value="Mth938_2P1-like"/>
    <property type="match status" value="1"/>
</dbReference>
<dbReference type="PANTHER" id="PTHR21192">
    <property type="entry name" value="NUCLEAR PROTEIN E3-3"/>
    <property type="match status" value="1"/>
</dbReference>
<dbReference type="InterPro" id="IPR007523">
    <property type="entry name" value="NDUFAF3/AAMDC"/>
</dbReference>
<evidence type="ECO:0000313" key="6">
    <source>
        <dbReference type="Proteomes" id="UP000016930"/>
    </source>
</evidence>
<evidence type="ECO:0000256" key="4">
    <source>
        <dbReference type="ARBA" id="ARBA00049984"/>
    </source>
</evidence>
<dbReference type="SUPFAM" id="SSF64076">
    <property type="entry name" value="MTH938-like"/>
    <property type="match status" value="1"/>
</dbReference>
<proteinExistence type="inferred from homology"/>
<organism evidence="5 6">
    <name type="scientific">Ceriporiopsis subvermispora (strain B)</name>
    <name type="common">White-rot fungus</name>
    <name type="synonym">Gelatoporia subvermispora</name>
    <dbReference type="NCBI Taxonomy" id="914234"/>
    <lineage>
        <taxon>Eukaryota</taxon>
        <taxon>Fungi</taxon>
        <taxon>Dikarya</taxon>
        <taxon>Basidiomycota</taxon>
        <taxon>Agaricomycotina</taxon>
        <taxon>Agaricomycetes</taxon>
        <taxon>Polyporales</taxon>
        <taxon>Gelatoporiaceae</taxon>
        <taxon>Gelatoporia</taxon>
    </lineage>
</organism>